<protein>
    <submittedName>
        <fullName evidence="1">Uncharacterized protein</fullName>
    </submittedName>
</protein>
<proteinExistence type="predicted"/>
<reference evidence="1 2" key="1">
    <citation type="journal article" date="2018" name="Mol. Biol. Evol.">
        <title>Broad Genomic Sampling Reveals a Smut Pathogenic Ancestry of the Fungal Clade Ustilaginomycotina.</title>
        <authorList>
            <person name="Kijpornyongpan T."/>
            <person name="Mondo S.J."/>
            <person name="Barry K."/>
            <person name="Sandor L."/>
            <person name="Lee J."/>
            <person name="Lipzen A."/>
            <person name="Pangilinan J."/>
            <person name="LaButti K."/>
            <person name="Hainaut M."/>
            <person name="Henrissat B."/>
            <person name="Grigoriev I.V."/>
            <person name="Spatafora J.W."/>
            <person name="Aime M.C."/>
        </authorList>
    </citation>
    <scope>NUCLEOTIDE SEQUENCE [LARGE SCALE GENOMIC DNA]</scope>
    <source>
        <strain evidence="1 2">SA 807</strain>
    </source>
</reference>
<gene>
    <name evidence="1" type="ORF">IE53DRAFT_314112</name>
</gene>
<dbReference type="EMBL" id="KZ819852">
    <property type="protein sequence ID" value="PWN51321.1"/>
    <property type="molecule type" value="Genomic_DNA"/>
</dbReference>
<name>A0ACD0NZX4_9BASI</name>
<accession>A0ACD0NZX4</accession>
<sequence length="302" mass="33015">MRSRASGDGNFAPFNSRPEGPSGLPVAEVHGLGVRKSSQGTIHDITGAYRSSFSGASTESGVETAQTSRSRDGSAFPNEFSQAFEAPPPQLRGLFFQNLESRTFKLTARQQPRHGRLCGFGIKDKRPLDPLPIIQLEVRREDGEIDEDAHNSPNLVMQAFLKRVDTETGENNEVPLVAHMTERTFPWTRMLEGKLAASGHVVRDLDGSKACFFVFTDLSVRLEGVFILHFSLIVLGGESSSSGGIAGGKVVASIDSEPFTVYSPRRFPGMTESTELAKLLARQGVQVPIRNDVRKRSEEKAI</sequence>
<dbReference type="Proteomes" id="UP000245626">
    <property type="component" value="Unassembled WGS sequence"/>
</dbReference>
<evidence type="ECO:0000313" key="1">
    <source>
        <dbReference type="EMBL" id="PWN51321.1"/>
    </source>
</evidence>
<keyword evidence="2" id="KW-1185">Reference proteome</keyword>
<evidence type="ECO:0000313" key="2">
    <source>
        <dbReference type="Proteomes" id="UP000245626"/>
    </source>
</evidence>
<organism evidence="1 2">
    <name type="scientific">Violaceomyces palustris</name>
    <dbReference type="NCBI Taxonomy" id="1673888"/>
    <lineage>
        <taxon>Eukaryota</taxon>
        <taxon>Fungi</taxon>
        <taxon>Dikarya</taxon>
        <taxon>Basidiomycota</taxon>
        <taxon>Ustilaginomycotina</taxon>
        <taxon>Ustilaginomycetes</taxon>
        <taxon>Violaceomycetales</taxon>
        <taxon>Violaceomycetaceae</taxon>
        <taxon>Violaceomyces</taxon>
    </lineage>
</organism>